<organism evidence="1 2">
    <name type="scientific">Aquirufa echingensis</name>
    <dbReference type="NCBI Taxonomy" id="3096516"/>
    <lineage>
        <taxon>Bacteria</taxon>
        <taxon>Pseudomonadati</taxon>
        <taxon>Bacteroidota</taxon>
        <taxon>Cytophagia</taxon>
        <taxon>Cytophagales</taxon>
        <taxon>Flectobacillaceae</taxon>
        <taxon>Aquirufa</taxon>
    </lineage>
</organism>
<dbReference type="InterPro" id="IPR023198">
    <property type="entry name" value="PGP-like_dom2"/>
</dbReference>
<name>A0ABW6D5G9_9BACT</name>
<sequence>MKAIKLVVFDMAGTTVLDQHEVEKCFKQAALKNGLNSSDERILALQGYAKLWVFRTLWTEQLGENNPLTEELAQKSFQDFKSILENHYRTEPVLPTEGCLETFEFLHKQGIYIALTTGFYREVADIILSKLGWGQSLNRDYKNINNKSGIHLSVTPDEVGGKGRPAPDMIEYAMRQLGITDKQHVINIGDTPVDLQFGINAGVAYALGVCNGTHTREQLAKHANDGLLNDISDLIDFIQHD</sequence>
<dbReference type="InterPro" id="IPR036412">
    <property type="entry name" value="HAD-like_sf"/>
</dbReference>
<dbReference type="EMBL" id="JBBKYA010000007">
    <property type="protein sequence ID" value="MFD3277001.1"/>
    <property type="molecule type" value="Genomic_DNA"/>
</dbReference>
<comment type="caution">
    <text evidence="1">The sequence shown here is derived from an EMBL/GenBank/DDBJ whole genome shotgun (WGS) entry which is preliminary data.</text>
</comment>
<dbReference type="InterPro" id="IPR023214">
    <property type="entry name" value="HAD_sf"/>
</dbReference>
<accession>A0ABW6D5G9</accession>
<reference evidence="1 2" key="1">
    <citation type="submission" date="2024-03" db="EMBL/GenBank/DDBJ databases">
        <title>Aquirufa genome sequencing.</title>
        <authorList>
            <person name="Pitt A."/>
            <person name="Hahn M.W."/>
        </authorList>
    </citation>
    <scope>NUCLEOTIDE SEQUENCE [LARGE SCALE GENOMIC DNA]</scope>
    <source>
        <strain evidence="1 2">PLAD-142S6K</strain>
    </source>
</reference>
<dbReference type="SFLD" id="SFLDG01129">
    <property type="entry name" value="C1.5:_HAD__Beta-PGM__Phosphata"/>
    <property type="match status" value="1"/>
</dbReference>
<keyword evidence="2" id="KW-1185">Reference proteome</keyword>
<dbReference type="PANTHER" id="PTHR43434">
    <property type="entry name" value="PHOSPHOGLYCOLATE PHOSPHATASE"/>
    <property type="match status" value="1"/>
</dbReference>
<gene>
    <name evidence="1" type="ORF">SKC38_12245</name>
</gene>
<keyword evidence="1" id="KW-0378">Hydrolase</keyword>
<dbReference type="Gene3D" id="1.10.150.240">
    <property type="entry name" value="Putative phosphatase, domain 2"/>
    <property type="match status" value="1"/>
</dbReference>
<evidence type="ECO:0000313" key="1">
    <source>
        <dbReference type="EMBL" id="MFD3277001.1"/>
    </source>
</evidence>
<dbReference type="SFLD" id="SFLDS00003">
    <property type="entry name" value="Haloacid_Dehalogenase"/>
    <property type="match status" value="1"/>
</dbReference>
<dbReference type="PANTHER" id="PTHR43434:SF19">
    <property type="entry name" value="PHOSPHONOACETALDEHYDE HYDROLASE"/>
    <property type="match status" value="1"/>
</dbReference>
<evidence type="ECO:0000313" key="2">
    <source>
        <dbReference type="Proteomes" id="UP001598114"/>
    </source>
</evidence>
<dbReference type="Pfam" id="PF00702">
    <property type="entry name" value="Hydrolase"/>
    <property type="match status" value="1"/>
</dbReference>
<dbReference type="Proteomes" id="UP001598114">
    <property type="component" value="Unassembled WGS sequence"/>
</dbReference>
<protein>
    <submittedName>
        <fullName evidence="1">HAD family hydrolase</fullName>
    </submittedName>
</protein>
<dbReference type="GO" id="GO:0016787">
    <property type="term" value="F:hydrolase activity"/>
    <property type="evidence" value="ECO:0007669"/>
    <property type="project" value="UniProtKB-KW"/>
</dbReference>
<dbReference type="RefSeq" id="WP_377977437.1">
    <property type="nucleotide sequence ID" value="NZ_JBBKYA010000007.1"/>
</dbReference>
<dbReference type="InterPro" id="IPR050155">
    <property type="entry name" value="HAD-like_hydrolase_sf"/>
</dbReference>
<proteinExistence type="predicted"/>
<dbReference type="Gene3D" id="3.40.50.1000">
    <property type="entry name" value="HAD superfamily/HAD-like"/>
    <property type="match status" value="1"/>
</dbReference>
<dbReference type="SUPFAM" id="SSF56784">
    <property type="entry name" value="HAD-like"/>
    <property type="match status" value="1"/>
</dbReference>